<dbReference type="AlphaFoldDB" id="A0A2W5L3G6"/>
<evidence type="ECO:0000313" key="2">
    <source>
        <dbReference type="Proteomes" id="UP000248597"/>
    </source>
</evidence>
<sequence>MSPLNQEAYLSVQSRFLSLTRLHRRIDDAMRREGRPGGDALRLLRLRALRLAIKMRLAALMGRRPAFAL</sequence>
<name>A0A2W5L3G6_SPHMC</name>
<gene>
    <name evidence="1" type="ORF">DI569_06630</name>
</gene>
<dbReference type="Proteomes" id="UP000248597">
    <property type="component" value="Unassembled WGS sequence"/>
</dbReference>
<evidence type="ECO:0000313" key="1">
    <source>
        <dbReference type="EMBL" id="PZQ22909.1"/>
    </source>
</evidence>
<accession>A0A2W5L3G6</accession>
<protein>
    <recommendedName>
        <fullName evidence="3">DUF465 domain-containing protein</fullName>
    </recommendedName>
</protein>
<evidence type="ECO:0008006" key="3">
    <source>
        <dbReference type="Google" id="ProtNLM"/>
    </source>
</evidence>
<organism evidence="1 2">
    <name type="scientific">Sphingopyxis macrogoltabida</name>
    <name type="common">Sphingomonas macrogoltabidus</name>
    <dbReference type="NCBI Taxonomy" id="33050"/>
    <lineage>
        <taxon>Bacteria</taxon>
        <taxon>Pseudomonadati</taxon>
        <taxon>Pseudomonadota</taxon>
        <taxon>Alphaproteobacteria</taxon>
        <taxon>Sphingomonadales</taxon>
        <taxon>Sphingomonadaceae</taxon>
        <taxon>Sphingopyxis</taxon>
    </lineage>
</organism>
<dbReference type="EMBL" id="QFPJ01000011">
    <property type="protein sequence ID" value="PZQ22909.1"/>
    <property type="molecule type" value="Genomic_DNA"/>
</dbReference>
<proteinExistence type="predicted"/>
<comment type="caution">
    <text evidence="1">The sequence shown here is derived from an EMBL/GenBank/DDBJ whole genome shotgun (WGS) entry which is preliminary data.</text>
</comment>
<reference evidence="1 2" key="1">
    <citation type="submission" date="2017-08" db="EMBL/GenBank/DDBJ databases">
        <title>Infants hospitalized years apart are colonized by the same room-sourced microbial strains.</title>
        <authorList>
            <person name="Brooks B."/>
            <person name="Olm M.R."/>
            <person name="Firek B.A."/>
            <person name="Baker R."/>
            <person name="Thomas B.C."/>
            <person name="Morowitz M.J."/>
            <person name="Banfield J.F."/>
        </authorList>
    </citation>
    <scope>NUCLEOTIDE SEQUENCE [LARGE SCALE GENOMIC DNA]</scope>
    <source>
        <strain evidence="1">S2_005_003_R2_47</strain>
    </source>
</reference>